<dbReference type="PRINTS" id="PR00080">
    <property type="entry name" value="SDRFAMILY"/>
</dbReference>
<dbReference type="InterPro" id="IPR020904">
    <property type="entry name" value="Sc_DH/Rdtase_CS"/>
</dbReference>
<dbReference type="PANTHER" id="PTHR43008">
    <property type="entry name" value="BENZIL REDUCTASE"/>
    <property type="match status" value="1"/>
</dbReference>
<reference evidence="5" key="1">
    <citation type="journal article" date="2017" name="Nat. Microbiol.">
        <title>Global analysis of biosynthetic gene clusters reveals vast potential of secondary metabolite production in Penicillium species.</title>
        <authorList>
            <person name="Nielsen J.C."/>
            <person name="Grijseels S."/>
            <person name="Prigent S."/>
            <person name="Ji B."/>
            <person name="Dainat J."/>
            <person name="Nielsen K.F."/>
            <person name="Frisvad J.C."/>
            <person name="Workman M."/>
            <person name="Nielsen J."/>
        </authorList>
    </citation>
    <scope>NUCLEOTIDE SEQUENCE [LARGE SCALE GENOMIC DNA]</scope>
    <source>
        <strain evidence="5">IBT 14082</strain>
    </source>
</reference>
<evidence type="ECO:0000256" key="3">
    <source>
        <dbReference type="ARBA" id="ARBA00023002"/>
    </source>
</evidence>
<dbReference type="FunFam" id="3.40.50.720:FF:000090">
    <property type="entry name" value="NADP-dependent mannitol dehydrogenase"/>
    <property type="match status" value="1"/>
</dbReference>
<keyword evidence="3" id="KW-0560">Oxidoreductase</keyword>
<dbReference type="Gene3D" id="3.40.50.720">
    <property type="entry name" value="NAD(P)-binding Rossmann-like Domain"/>
    <property type="match status" value="1"/>
</dbReference>
<dbReference type="GO" id="GO:0050085">
    <property type="term" value="F:mannitol 2-dehydrogenase (NADP+) activity"/>
    <property type="evidence" value="ECO:0007669"/>
    <property type="project" value="UniProtKB-ARBA"/>
</dbReference>
<dbReference type="Proteomes" id="UP000191342">
    <property type="component" value="Unassembled WGS sequence"/>
</dbReference>
<accession>A0A1V6SLC4</accession>
<dbReference type="SUPFAM" id="SSF51735">
    <property type="entry name" value="NAD(P)-binding Rossmann-fold domains"/>
    <property type="match status" value="1"/>
</dbReference>
<evidence type="ECO:0000256" key="2">
    <source>
        <dbReference type="ARBA" id="ARBA00022857"/>
    </source>
</evidence>
<dbReference type="Pfam" id="PF13561">
    <property type="entry name" value="adh_short_C2"/>
    <property type="match status" value="1"/>
</dbReference>
<dbReference type="InterPro" id="IPR036291">
    <property type="entry name" value="NAD(P)-bd_dom_sf"/>
</dbReference>
<comment type="similarity">
    <text evidence="1">Belongs to the short-chain dehydrogenases/reductases (SDR) family.</text>
</comment>
<evidence type="ECO:0000256" key="1">
    <source>
        <dbReference type="ARBA" id="ARBA00006484"/>
    </source>
</evidence>
<dbReference type="PROSITE" id="PS00061">
    <property type="entry name" value="ADH_SHORT"/>
    <property type="match status" value="1"/>
</dbReference>
<keyword evidence="5" id="KW-1185">Reference proteome</keyword>
<dbReference type="PANTHER" id="PTHR43008:SF13">
    <property type="entry name" value="L-XYLULOSE REDUCTASE-RELATED"/>
    <property type="match status" value="1"/>
</dbReference>
<evidence type="ECO:0000313" key="5">
    <source>
        <dbReference type="Proteomes" id="UP000191342"/>
    </source>
</evidence>
<dbReference type="PRINTS" id="PR00081">
    <property type="entry name" value="GDHRDH"/>
</dbReference>
<dbReference type="AlphaFoldDB" id="A0A1V6SLC4"/>
<proteinExistence type="inferred from homology"/>
<sequence>MKRLTPYNPIFTPVKVLCHSEATALETTFNMVSQESIRRPNPTLSDSVFKMFQMHGKVVIITGGTGGIGYQIARGLAEAGANIAIWSHKSAQGEQLAASLEKDFGINAKAYKCSVQNFDEVQAATDAVVRDFGRLDVMIANAGIPSKAGALDDKLEDWHRVVDVDFSGAYYCARVAGGIFRKQGSGNMIFTASMSGHAANVPQQQACYNACKAGVIHLAKSLAVEWAGFARVNSVSPGYIDTPISGGCPFEMKEEWYNLTPLKRDADPRELKGVYLYLASDASTYTTGSDIVVDGGYTCR</sequence>
<dbReference type="InterPro" id="IPR002347">
    <property type="entry name" value="SDR_fam"/>
</dbReference>
<evidence type="ECO:0008006" key="6">
    <source>
        <dbReference type="Google" id="ProtNLM"/>
    </source>
</evidence>
<dbReference type="GO" id="GO:0050664">
    <property type="term" value="F:oxidoreductase activity, acting on NAD(P)H, oxygen as acceptor"/>
    <property type="evidence" value="ECO:0007669"/>
    <property type="project" value="TreeGrafter"/>
</dbReference>
<dbReference type="GO" id="GO:0019594">
    <property type="term" value="P:mannitol metabolic process"/>
    <property type="evidence" value="ECO:0007669"/>
    <property type="project" value="UniProtKB-ARBA"/>
</dbReference>
<protein>
    <recommendedName>
        <fullName evidence="6">L-xylulose reductase</fullName>
    </recommendedName>
</protein>
<gene>
    <name evidence="4" type="ORF">PENFLA_c035G05992</name>
</gene>
<dbReference type="OrthoDB" id="1888931at2759"/>
<dbReference type="STRING" id="254877.A0A1V6SLC4"/>
<evidence type="ECO:0000313" key="4">
    <source>
        <dbReference type="EMBL" id="OQE14851.1"/>
    </source>
</evidence>
<dbReference type="EMBL" id="MLQL01000035">
    <property type="protein sequence ID" value="OQE14851.1"/>
    <property type="molecule type" value="Genomic_DNA"/>
</dbReference>
<organism evidence="4 5">
    <name type="scientific">Penicillium flavigenum</name>
    <dbReference type="NCBI Taxonomy" id="254877"/>
    <lineage>
        <taxon>Eukaryota</taxon>
        <taxon>Fungi</taxon>
        <taxon>Dikarya</taxon>
        <taxon>Ascomycota</taxon>
        <taxon>Pezizomycotina</taxon>
        <taxon>Eurotiomycetes</taxon>
        <taxon>Eurotiomycetidae</taxon>
        <taxon>Eurotiales</taxon>
        <taxon>Aspergillaceae</taxon>
        <taxon>Penicillium</taxon>
    </lineage>
</organism>
<comment type="caution">
    <text evidence="4">The sequence shown here is derived from an EMBL/GenBank/DDBJ whole genome shotgun (WGS) entry which is preliminary data.</text>
</comment>
<name>A0A1V6SLC4_9EURO</name>
<keyword evidence="2" id="KW-0521">NADP</keyword>